<dbReference type="GO" id="GO:0022857">
    <property type="term" value="F:transmembrane transporter activity"/>
    <property type="evidence" value="ECO:0007669"/>
    <property type="project" value="TreeGrafter"/>
</dbReference>
<feature type="transmembrane region" description="Helical" evidence="9">
    <location>
        <begin position="688"/>
        <end position="716"/>
    </location>
</feature>
<dbReference type="EMBL" id="WVHT01000006">
    <property type="protein sequence ID" value="MXV51932.1"/>
    <property type="molecule type" value="Genomic_DNA"/>
</dbReference>
<evidence type="ECO:0000256" key="4">
    <source>
        <dbReference type="ARBA" id="ARBA00022989"/>
    </source>
</evidence>
<dbReference type="Pfam" id="PF12704">
    <property type="entry name" value="MacB_PCD"/>
    <property type="match status" value="2"/>
</dbReference>
<dbReference type="AlphaFoldDB" id="A0A7K1YBG3"/>
<dbReference type="Pfam" id="PF02687">
    <property type="entry name" value="FtsX"/>
    <property type="match status" value="2"/>
</dbReference>
<dbReference type="PROSITE" id="PS00041">
    <property type="entry name" value="HTH_ARAC_FAMILY_1"/>
    <property type="match status" value="1"/>
</dbReference>
<feature type="transmembrane region" description="Helical" evidence="9">
    <location>
        <begin position="152"/>
        <end position="178"/>
    </location>
</feature>
<dbReference type="InterPro" id="IPR050250">
    <property type="entry name" value="Macrolide_Exporter_MacB"/>
</dbReference>
<comment type="caution">
    <text evidence="11">The sequence shown here is derived from an EMBL/GenBank/DDBJ whole genome shotgun (WGS) entry which is preliminary data.</text>
</comment>
<dbReference type="PROSITE" id="PS01124">
    <property type="entry name" value="HTH_ARAC_FAMILY_2"/>
    <property type="match status" value="1"/>
</dbReference>
<dbReference type="InterPro" id="IPR009057">
    <property type="entry name" value="Homeodomain-like_sf"/>
</dbReference>
<keyword evidence="6" id="KW-0238">DNA-binding</keyword>
<dbReference type="Proteomes" id="UP000466586">
    <property type="component" value="Unassembled WGS sequence"/>
</dbReference>
<dbReference type="RefSeq" id="WP_160845118.1">
    <property type="nucleotide sequence ID" value="NZ_WVHT01000006.1"/>
</dbReference>
<dbReference type="SUPFAM" id="SSF46689">
    <property type="entry name" value="Homeodomain-like"/>
    <property type="match status" value="1"/>
</dbReference>
<evidence type="ECO:0000256" key="9">
    <source>
        <dbReference type="SAM" id="Phobius"/>
    </source>
</evidence>
<feature type="transmembrane region" description="Helical" evidence="9">
    <location>
        <begin position="20"/>
        <end position="39"/>
    </location>
</feature>
<protein>
    <submittedName>
        <fullName evidence="11">Helix-turn-helix domain-containing protein</fullName>
    </submittedName>
</protein>
<feature type="transmembrane region" description="Helical" evidence="9">
    <location>
        <begin position="109"/>
        <end position="131"/>
    </location>
</feature>
<sequence>MIESNTSLNLHLFHTSLYDLASLATLFVGLAFALLLGFAKKSGKAANLFLNLALVVITLKTGGLTPLLLPALGPLLYFYVRQLTNPDHQFSRTDALHFSLLLPGYWMPAWLISISVIIYLYLAHRLITSFYKRLQPVLMDRPRFAFRQLDRALFLLGGLCLLSVLNAVFFFGGAFALILMTAKAILNQVNGIELATPVLTDRSDAREKGRRLKEAVAANGLYKDAELTLNTLAVKLLVHPHELSRIINAGLEKNFNDFVNEFRVREVTRKMRDPAYDRFTLLGIAYESGFNSERTFHRVFKEITGKTPLEYKNGLRKQLPNHKLAPDFQVKPVSLRQKSPFERTVETAKRTIMIGNYFKIAYRSLLKNKAFTLLNVFGLSVGLATCLLIVFYVTDELSYDKYNENAGQIYRVTIDAKLNGNANQYATSEEPLPAAIKNTFPDIQQMTRMIDVQGLFLSPLKFYIRKGNENIEEKKVVFTESSLFKVFTLPMIEGIPANALDAPNSAVITESTAKKYFNRTDVVGQVLTINDTSGYKITGVIRDIPTQSHFHYDFFLSYSSRPESVQHGWGYSGMHNYLLLRSGANIHLLEKQIAAVEIKNCYNPAAFTNGVNYLRTILTPVTDIHLRDHAQYQLEAGSNIQYVYILSVIAAVILLIACVNFMNLSTARSSNRAKEVGVRKVLGSVRRFLIAQFLAESMLVTLVSAAIAALMALLLLPLFNQLSGKQLALSWTAVTWLLPALLIIAVVVGFLAGAYPAFFLSAFQPIDVLKGKIAKGFKSSFLRSFLVVFQFSISIFLIISTLVIYNQLTFIRNKSLGFDRSHVLVIKNTDVLGKNADLLKNDLRQMTGVVNVTMSSFQPTGELRSKTGLFPSLPIDIKEDLLTEFWPVDADYIPTMGLKLLAGRNFSEDMRTDSAGIIVNEAFVRKLGSKSPLDKTLYRDTYGIQPYHIIGIVKDFHFATLHEEVMPLALYYATDNGAINVRLKTSDISKALSLIKDKWKQFSPNQQFDYSFMDADFDASYRAEERAGTIFLCFSTLAILIACLGLFGLAAYAAEQRTKEIGIRKVLGASVSTITGMLSADFVKLVLISILIATPVAWWAMQKWLQDFAYRTTIHWYVPVAAAIVAIAIALITISFQSIKAALANPVESLRDE</sequence>
<reference evidence="11 12" key="1">
    <citation type="submission" date="2019-11" db="EMBL/GenBank/DDBJ databases">
        <title>Pedobacter sp. HMF7647 Genome sequencing and assembly.</title>
        <authorList>
            <person name="Kang H."/>
            <person name="Kim H."/>
            <person name="Joh K."/>
        </authorList>
    </citation>
    <scope>NUCLEOTIDE SEQUENCE [LARGE SCALE GENOMIC DNA]</scope>
    <source>
        <strain evidence="11 12">HMF7647</strain>
    </source>
</reference>
<accession>A0A7K1YBG3</accession>
<comment type="subcellular location">
    <subcellularLocation>
        <location evidence="1">Cell membrane</location>
        <topology evidence="1">Multi-pass membrane protein</topology>
    </subcellularLocation>
</comment>
<keyword evidence="8" id="KW-0804">Transcription</keyword>
<dbReference type="SMART" id="SM00342">
    <property type="entry name" value="HTH_ARAC"/>
    <property type="match status" value="1"/>
</dbReference>
<keyword evidence="7 9" id="KW-0472">Membrane</keyword>
<feature type="transmembrane region" description="Helical" evidence="9">
    <location>
        <begin position="1114"/>
        <end position="1136"/>
    </location>
</feature>
<evidence type="ECO:0000256" key="7">
    <source>
        <dbReference type="ARBA" id="ARBA00023136"/>
    </source>
</evidence>
<keyword evidence="4 9" id="KW-1133">Transmembrane helix</keyword>
<feature type="transmembrane region" description="Helical" evidence="9">
    <location>
        <begin position="373"/>
        <end position="393"/>
    </location>
</feature>
<dbReference type="InterPro" id="IPR018060">
    <property type="entry name" value="HTH_AraC"/>
</dbReference>
<evidence type="ECO:0000256" key="3">
    <source>
        <dbReference type="ARBA" id="ARBA00022692"/>
    </source>
</evidence>
<dbReference type="PANTHER" id="PTHR30572:SF18">
    <property type="entry name" value="ABC-TYPE MACROLIDE FAMILY EXPORT SYSTEM PERMEASE COMPONENT 2"/>
    <property type="match status" value="1"/>
</dbReference>
<name>A0A7K1YBG3_9SPHI</name>
<dbReference type="Gene3D" id="1.10.10.60">
    <property type="entry name" value="Homeodomain-like"/>
    <property type="match status" value="1"/>
</dbReference>
<keyword evidence="12" id="KW-1185">Reference proteome</keyword>
<feature type="transmembrane region" description="Helical" evidence="9">
    <location>
        <begin position="781"/>
        <end position="805"/>
    </location>
</feature>
<dbReference type="Pfam" id="PF12833">
    <property type="entry name" value="HTH_18"/>
    <property type="match status" value="1"/>
</dbReference>
<evidence type="ECO:0000256" key="1">
    <source>
        <dbReference type="ARBA" id="ARBA00004651"/>
    </source>
</evidence>
<feature type="domain" description="HTH araC/xylS-type" evidence="10">
    <location>
        <begin position="210"/>
        <end position="314"/>
    </location>
</feature>
<keyword evidence="2" id="KW-1003">Cell membrane</keyword>
<evidence type="ECO:0000313" key="11">
    <source>
        <dbReference type="EMBL" id="MXV51932.1"/>
    </source>
</evidence>
<dbReference type="InterPro" id="IPR003838">
    <property type="entry name" value="ABC3_permease_C"/>
</dbReference>
<keyword evidence="5" id="KW-0805">Transcription regulation</keyword>
<evidence type="ECO:0000259" key="10">
    <source>
        <dbReference type="PROSITE" id="PS01124"/>
    </source>
</evidence>
<dbReference type="GO" id="GO:0043565">
    <property type="term" value="F:sequence-specific DNA binding"/>
    <property type="evidence" value="ECO:0007669"/>
    <property type="project" value="InterPro"/>
</dbReference>
<gene>
    <name evidence="11" type="ORF">GS399_13195</name>
</gene>
<dbReference type="InterPro" id="IPR018062">
    <property type="entry name" value="HTH_AraC-typ_CS"/>
</dbReference>
<dbReference type="GO" id="GO:0005886">
    <property type="term" value="C:plasma membrane"/>
    <property type="evidence" value="ECO:0007669"/>
    <property type="project" value="UniProtKB-SubCell"/>
</dbReference>
<feature type="transmembrane region" description="Helical" evidence="9">
    <location>
        <begin position="736"/>
        <end position="760"/>
    </location>
</feature>
<evidence type="ECO:0000256" key="8">
    <source>
        <dbReference type="ARBA" id="ARBA00023163"/>
    </source>
</evidence>
<evidence type="ECO:0000256" key="2">
    <source>
        <dbReference type="ARBA" id="ARBA00022475"/>
    </source>
</evidence>
<proteinExistence type="predicted"/>
<keyword evidence="3 9" id="KW-0812">Transmembrane</keyword>
<evidence type="ECO:0000256" key="6">
    <source>
        <dbReference type="ARBA" id="ARBA00023125"/>
    </source>
</evidence>
<dbReference type="GO" id="GO:0003700">
    <property type="term" value="F:DNA-binding transcription factor activity"/>
    <property type="evidence" value="ECO:0007669"/>
    <property type="project" value="InterPro"/>
</dbReference>
<dbReference type="InterPro" id="IPR025857">
    <property type="entry name" value="MacB_PCD"/>
</dbReference>
<feature type="transmembrane region" description="Helical" evidence="9">
    <location>
        <begin position="48"/>
        <end position="69"/>
    </location>
</feature>
<feature type="transmembrane region" description="Helical" evidence="9">
    <location>
        <begin position="1066"/>
        <end position="1094"/>
    </location>
</feature>
<evidence type="ECO:0000256" key="5">
    <source>
        <dbReference type="ARBA" id="ARBA00023015"/>
    </source>
</evidence>
<feature type="transmembrane region" description="Helical" evidence="9">
    <location>
        <begin position="642"/>
        <end position="667"/>
    </location>
</feature>
<evidence type="ECO:0000313" key="12">
    <source>
        <dbReference type="Proteomes" id="UP000466586"/>
    </source>
</evidence>
<organism evidence="11 12">
    <name type="scientific">Hufsiella arboris</name>
    <dbReference type="NCBI Taxonomy" id="2695275"/>
    <lineage>
        <taxon>Bacteria</taxon>
        <taxon>Pseudomonadati</taxon>
        <taxon>Bacteroidota</taxon>
        <taxon>Sphingobacteriia</taxon>
        <taxon>Sphingobacteriales</taxon>
        <taxon>Sphingobacteriaceae</taxon>
        <taxon>Hufsiella</taxon>
    </lineage>
</organism>
<feature type="transmembrane region" description="Helical" evidence="9">
    <location>
        <begin position="1029"/>
        <end position="1054"/>
    </location>
</feature>
<dbReference type="PANTHER" id="PTHR30572">
    <property type="entry name" value="MEMBRANE COMPONENT OF TRANSPORTER-RELATED"/>
    <property type="match status" value="1"/>
</dbReference>